<dbReference type="RefSeq" id="WP_130922350.1">
    <property type="nucleotide sequence ID" value="NZ_JAANOL010000003.1"/>
</dbReference>
<reference evidence="4 5" key="1">
    <citation type="submission" date="2019-02" db="EMBL/GenBank/DDBJ databases">
        <title>Genome of a new Bacteroidetes strain.</title>
        <authorList>
            <person name="Pitt A."/>
        </authorList>
    </citation>
    <scope>NUCLEOTIDE SEQUENCE [LARGE SCALE GENOMIC DNA]</scope>
    <source>
        <strain evidence="4 5">103A-SOEBACH</strain>
    </source>
</reference>
<dbReference type="PANTHER" id="PTHR30328">
    <property type="entry name" value="TRANSCRIPTIONAL REPRESSOR"/>
    <property type="match status" value="1"/>
</dbReference>
<dbReference type="InterPro" id="IPR036271">
    <property type="entry name" value="Tet_transcr_reg_TetR-rel_C_sf"/>
</dbReference>
<evidence type="ECO:0000259" key="3">
    <source>
        <dbReference type="PROSITE" id="PS50977"/>
    </source>
</evidence>
<keyword evidence="5" id="KW-1185">Reference proteome</keyword>
<dbReference type="Pfam" id="PF00440">
    <property type="entry name" value="TetR_N"/>
    <property type="match status" value="1"/>
</dbReference>
<dbReference type="PROSITE" id="PS50977">
    <property type="entry name" value="HTH_TETR_2"/>
    <property type="match status" value="1"/>
</dbReference>
<feature type="DNA-binding region" description="H-T-H motif" evidence="2">
    <location>
        <begin position="25"/>
        <end position="44"/>
    </location>
</feature>
<sequence length="198" mass="22820">MESPEEEILVSAFQVFVEKGFENATMQEIAERAGIKRTVLNYYFRSKKLLYHQIAKTLMRQALPQMLKILNSDLAFEDKIASFVKNYIELGLKNPFMPLFIINELNSLGIKFVENLLDGDKPTIEPFLTQVNTEIKAGRITPIEPIQLFMHIISLCAFPVLAKPMIMLVTQTNEKEFKDLLETRKTEVTRLILRSIKP</sequence>
<dbReference type="AlphaFoldDB" id="A0A4Q9BGI5"/>
<feature type="domain" description="HTH tetR-type" evidence="3">
    <location>
        <begin position="2"/>
        <end position="62"/>
    </location>
</feature>
<dbReference type="PRINTS" id="PR00455">
    <property type="entry name" value="HTHTETR"/>
</dbReference>
<protein>
    <submittedName>
        <fullName evidence="4">TetR/AcrR family transcriptional regulator</fullName>
    </submittedName>
</protein>
<dbReference type="InterPro" id="IPR050109">
    <property type="entry name" value="HTH-type_TetR-like_transc_reg"/>
</dbReference>
<evidence type="ECO:0000313" key="4">
    <source>
        <dbReference type="EMBL" id="TBH75156.1"/>
    </source>
</evidence>
<dbReference type="SUPFAM" id="SSF46689">
    <property type="entry name" value="Homeodomain-like"/>
    <property type="match status" value="1"/>
</dbReference>
<dbReference type="EMBL" id="SEWY01000001">
    <property type="protein sequence ID" value="TBH75156.1"/>
    <property type="molecule type" value="Genomic_DNA"/>
</dbReference>
<evidence type="ECO:0000256" key="1">
    <source>
        <dbReference type="ARBA" id="ARBA00023125"/>
    </source>
</evidence>
<name>A0A4Q9BGI5_9BACT</name>
<accession>A0A4Q9BGI5</accession>
<dbReference type="InterPro" id="IPR009057">
    <property type="entry name" value="Homeodomain-like_sf"/>
</dbReference>
<dbReference type="PANTHER" id="PTHR30328:SF54">
    <property type="entry name" value="HTH-TYPE TRANSCRIPTIONAL REPRESSOR SCO4008"/>
    <property type="match status" value="1"/>
</dbReference>
<comment type="caution">
    <text evidence="4">The sequence shown here is derived from an EMBL/GenBank/DDBJ whole genome shotgun (WGS) entry which is preliminary data.</text>
</comment>
<dbReference type="Proteomes" id="UP000293583">
    <property type="component" value="Unassembled WGS sequence"/>
</dbReference>
<proteinExistence type="predicted"/>
<dbReference type="InterPro" id="IPR001647">
    <property type="entry name" value="HTH_TetR"/>
</dbReference>
<evidence type="ECO:0000256" key="2">
    <source>
        <dbReference type="PROSITE-ProRule" id="PRU00335"/>
    </source>
</evidence>
<dbReference type="GO" id="GO:0003677">
    <property type="term" value="F:DNA binding"/>
    <property type="evidence" value="ECO:0007669"/>
    <property type="project" value="UniProtKB-UniRule"/>
</dbReference>
<keyword evidence="1 2" id="KW-0238">DNA-binding</keyword>
<organism evidence="4 5">
    <name type="scientific">Aquirufa antheringensis</name>
    <dbReference type="NCBI Taxonomy" id="2516559"/>
    <lineage>
        <taxon>Bacteria</taxon>
        <taxon>Pseudomonadati</taxon>
        <taxon>Bacteroidota</taxon>
        <taxon>Cytophagia</taxon>
        <taxon>Cytophagales</taxon>
        <taxon>Flectobacillaceae</taxon>
        <taxon>Aquirufa</taxon>
    </lineage>
</organism>
<dbReference type="SUPFAM" id="SSF48498">
    <property type="entry name" value="Tetracyclin repressor-like, C-terminal domain"/>
    <property type="match status" value="1"/>
</dbReference>
<evidence type="ECO:0000313" key="5">
    <source>
        <dbReference type="Proteomes" id="UP000293583"/>
    </source>
</evidence>
<gene>
    <name evidence="4" type="ORF">EWU20_00870</name>
</gene>
<dbReference type="Gene3D" id="1.10.357.10">
    <property type="entry name" value="Tetracycline Repressor, domain 2"/>
    <property type="match status" value="1"/>
</dbReference>